<dbReference type="AlphaFoldDB" id="A0A6A7VT92"/>
<evidence type="ECO:0000313" key="1">
    <source>
        <dbReference type="EMBL" id="MQN09486.1"/>
    </source>
</evidence>
<organism evidence="1 2">
    <name type="scientific">Segatella copri</name>
    <dbReference type="NCBI Taxonomy" id="165179"/>
    <lineage>
        <taxon>Bacteria</taxon>
        <taxon>Pseudomonadati</taxon>
        <taxon>Bacteroidota</taxon>
        <taxon>Bacteroidia</taxon>
        <taxon>Bacteroidales</taxon>
        <taxon>Prevotellaceae</taxon>
        <taxon>Segatella</taxon>
    </lineage>
</organism>
<gene>
    <name evidence="1" type="ORF">F7D97_05950</name>
</gene>
<proteinExistence type="predicted"/>
<dbReference type="EMBL" id="VZCY01000048">
    <property type="protein sequence ID" value="MQN09486.1"/>
    <property type="molecule type" value="Genomic_DNA"/>
</dbReference>
<name>A0A6A7VT92_9BACT</name>
<reference evidence="1 2" key="1">
    <citation type="submission" date="2019-09" db="EMBL/GenBank/DDBJ databases">
        <title>Distinct polysaccharide growth profiles of human intestinal Prevotella copri isolates.</title>
        <authorList>
            <person name="Fehlner-Peach H."/>
            <person name="Magnabosco C."/>
            <person name="Raghavan V."/>
            <person name="Scher J.U."/>
            <person name="Tett A."/>
            <person name="Cox L.M."/>
            <person name="Gottsegen C."/>
            <person name="Watters A."/>
            <person name="Wiltshire- Gordon J.D."/>
            <person name="Segata N."/>
            <person name="Bonneau R."/>
            <person name="Littman D.R."/>
        </authorList>
    </citation>
    <scope>NUCLEOTIDE SEQUENCE [LARGE SCALE GENOMIC DNA]</scope>
    <source>
        <strain evidence="2">iK21513</strain>
    </source>
</reference>
<accession>A0A6A7VT92</accession>
<dbReference type="Proteomes" id="UP000406735">
    <property type="component" value="Unassembled WGS sequence"/>
</dbReference>
<evidence type="ECO:0000313" key="2">
    <source>
        <dbReference type="Proteomes" id="UP000406735"/>
    </source>
</evidence>
<sequence>MADASFDINNGANQIAPNAMTQNQYFYGEEFARKILGSKDEPLTLVVLGAGVDATIGLPTSADLIPRIVDFLETDEGKTLDAILRKAIGRVHFHFDKFVSTAIDRLAKDLDREIVSICHNINDELANNASLDESQRKLGMLIVRLFKKVLDFKKGAEIDAETMNLIEEVFDTVVKDDSIIDLSHLNYTDTFKNIIVEILQKSIHESNNPILRHIYKNMLDIEQLLAGYFYGFYTGQNSYIRDYLYISWILWAYLVSEEQRKAQEDVAVEIKDNHTIYDQLKGKDCQVITFNYTSYASQTSPTALYFHGSLKEYVDVENKNDFLHDDLTTIDLEDFFKNQLAAEISFDPDHKSIPIPSFLPPLKLRPVISKHYIDTWYHASQMVLRASKIIILGYSFSSADNYFCDMLRENHDAQIIIIDKNMETASRNVCRCLQLDANRYTKQIKDGHEIRKYNNRVTIIGADLADVNLDDV</sequence>
<evidence type="ECO:0008006" key="3">
    <source>
        <dbReference type="Google" id="ProtNLM"/>
    </source>
</evidence>
<comment type="caution">
    <text evidence="1">The sequence shown here is derived from an EMBL/GenBank/DDBJ whole genome shotgun (WGS) entry which is preliminary data.</text>
</comment>
<protein>
    <recommendedName>
        <fullName evidence="3">SIR2-like domain-containing protein</fullName>
    </recommendedName>
</protein>
<dbReference type="RefSeq" id="WP_153080015.1">
    <property type="nucleotide sequence ID" value="NZ_VZAU01000051.1"/>
</dbReference>